<sequence length="352" mass="38430">MCLLPGFVDAHTHPVWAGDRVHEFAMKLAGATYMEVHKAGGGIHFTVEHTRKASEEELFESLKKRLWSMIHSGTTLVECKSGYGLDAETEIKMLSVIERARKEIPIDISCTFCGAHAVPKGKTSEEAKNDVINNQLVQIKNLMQQGKLHVDNIDVFCEQGVFNVSQSQEILEAGQKCGLEINFHADELHPLNGAEMGAELGALAMSHLEEISEAGMEAMSKSGSVGVILPTTAYILRLKPPNVQRMIEIGMAVALGSDFNPNAYCMSMPLVMHLACVNLHMSLPQALVASTLNAAKALGKSDTHGSLSPGKVANMVLIEAPRWEHLIYQMGCHNDLIRYVIVHGEVILQKGN</sequence>
<reference evidence="13" key="1">
    <citation type="submission" date="2021-01" db="EMBL/GenBank/DDBJ databases">
        <authorList>
            <person name="Li R."/>
            <person name="Bekaert M."/>
        </authorList>
    </citation>
    <scope>NUCLEOTIDE SEQUENCE</scope>
    <source>
        <strain evidence="13">Farmed</strain>
    </source>
</reference>
<keyword evidence="14" id="KW-1185">Reference proteome</keyword>
<comment type="catalytic activity">
    <reaction evidence="1">
        <text>4-imidazolone-5-propanoate + H2O = N-formimidoyl-L-glutamate</text>
        <dbReference type="Rhea" id="RHEA:23660"/>
        <dbReference type="ChEBI" id="CHEBI:15377"/>
        <dbReference type="ChEBI" id="CHEBI:58928"/>
        <dbReference type="ChEBI" id="CHEBI:77893"/>
        <dbReference type="EC" id="3.5.2.7"/>
    </reaction>
</comment>
<dbReference type="UniPathway" id="UPA00379">
    <property type="reaction ID" value="UER00551"/>
</dbReference>
<dbReference type="EMBL" id="CAHIKZ030001497">
    <property type="protein sequence ID" value="CAE1265951.1"/>
    <property type="molecule type" value="Genomic_DNA"/>
</dbReference>
<evidence type="ECO:0000256" key="4">
    <source>
        <dbReference type="ARBA" id="ARBA00008002"/>
    </source>
</evidence>
<evidence type="ECO:0000256" key="7">
    <source>
        <dbReference type="ARBA" id="ARBA00022723"/>
    </source>
</evidence>
<dbReference type="GO" id="GO:0046872">
    <property type="term" value="F:metal ion binding"/>
    <property type="evidence" value="ECO:0007669"/>
    <property type="project" value="UniProtKB-KW"/>
</dbReference>
<evidence type="ECO:0000313" key="13">
    <source>
        <dbReference type="EMBL" id="CAE1265951.1"/>
    </source>
</evidence>
<evidence type="ECO:0000259" key="12">
    <source>
        <dbReference type="Pfam" id="PF01979"/>
    </source>
</evidence>
<evidence type="ECO:0000256" key="8">
    <source>
        <dbReference type="ARBA" id="ARBA00022801"/>
    </source>
</evidence>
<protein>
    <recommendedName>
        <fullName evidence="6">Probable imidazolonepropionase</fullName>
        <ecNumber evidence="5">3.5.2.7</ecNumber>
    </recommendedName>
</protein>
<feature type="domain" description="Amidohydrolase-related" evidence="12">
    <location>
        <begin position="3"/>
        <end position="320"/>
    </location>
</feature>
<dbReference type="OrthoDB" id="194468at2759"/>
<evidence type="ECO:0000256" key="11">
    <source>
        <dbReference type="ARBA" id="ARBA00023004"/>
    </source>
</evidence>
<evidence type="ECO:0000256" key="9">
    <source>
        <dbReference type="ARBA" id="ARBA00022808"/>
    </source>
</evidence>
<keyword evidence="8 13" id="KW-0378">Hydrolase</keyword>
<dbReference type="EC" id="3.5.2.7" evidence="5"/>
<keyword evidence="9" id="KW-0369">Histidine metabolism</keyword>
<dbReference type="Gene3D" id="2.30.40.10">
    <property type="entry name" value="Urease, subunit C, domain 1"/>
    <property type="match status" value="1"/>
</dbReference>
<evidence type="ECO:0000256" key="3">
    <source>
        <dbReference type="ARBA" id="ARBA00004758"/>
    </source>
</evidence>
<evidence type="ECO:0000256" key="10">
    <source>
        <dbReference type="ARBA" id="ARBA00022833"/>
    </source>
</evidence>
<dbReference type="Gene3D" id="3.20.20.140">
    <property type="entry name" value="Metal-dependent hydrolases"/>
    <property type="match status" value="1"/>
</dbReference>
<comment type="cofactor">
    <cofactor evidence="2">
        <name>Fe(3+)</name>
        <dbReference type="ChEBI" id="CHEBI:29034"/>
    </cofactor>
</comment>
<gene>
    <name evidence="13" type="ORF">SPHA_34953</name>
</gene>
<dbReference type="InterPro" id="IPR032466">
    <property type="entry name" value="Metal_Hydrolase"/>
</dbReference>
<dbReference type="Proteomes" id="UP000597762">
    <property type="component" value="Unassembled WGS sequence"/>
</dbReference>
<evidence type="ECO:0000256" key="2">
    <source>
        <dbReference type="ARBA" id="ARBA00001965"/>
    </source>
</evidence>
<dbReference type="InterPro" id="IPR006680">
    <property type="entry name" value="Amidohydro-rel"/>
</dbReference>
<dbReference type="PANTHER" id="PTHR42752">
    <property type="entry name" value="IMIDAZOLONEPROPIONASE"/>
    <property type="match status" value="1"/>
</dbReference>
<dbReference type="InterPro" id="IPR005920">
    <property type="entry name" value="HutI"/>
</dbReference>
<dbReference type="InterPro" id="IPR011059">
    <property type="entry name" value="Metal-dep_hydrolase_composite"/>
</dbReference>
<dbReference type="GO" id="GO:0005737">
    <property type="term" value="C:cytoplasm"/>
    <property type="evidence" value="ECO:0007669"/>
    <property type="project" value="InterPro"/>
</dbReference>
<dbReference type="FunFam" id="3.20.20.140:FF:000007">
    <property type="entry name" value="Imidazolonepropionase"/>
    <property type="match status" value="1"/>
</dbReference>
<evidence type="ECO:0000313" key="14">
    <source>
        <dbReference type="Proteomes" id="UP000597762"/>
    </source>
</evidence>
<evidence type="ECO:0000256" key="5">
    <source>
        <dbReference type="ARBA" id="ARBA00012864"/>
    </source>
</evidence>
<dbReference type="Pfam" id="PF01979">
    <property type="entry name" value="Amidohydro_1"/>
    <property type="match status" value="1"/>
</dbReference>
<name>A0A812CGP7_ACAPH</name>
<dbReference type="GO" id="GO:0019557">
    <property type="term" value="P:L-histidine catabolic process to glutamate and formate"/>
    <property type="evidence" value="ECO:0007669"/>
    <property type="project" value="UniProtKB-UniPathway"/>
</dbReference>
<proteinExistence type="inferred from homology"/>
<dbReference type="GO" id="GO:0019556">
    <property type="term" value="P:L-histidine catabolic process to glutamate and formamide"/>
    <property type="evidence" value="ECO:0007669"/>
    <property type="project" value="UniProtKB-UniPathway"/>
</dbReference>
<comment type="similarity">
    <text evidence="4">Belongs to the metallo-dependent hydrolases superfamily. HutI family.</text>
</comment>
<keyword evidence="11" id="KW-0408">Iron</keyword>
<organism evidence="13 14">
    <name type="scientific">Acanthosepion pharaonis</name>
    <name type="common">Pharaoh cuttlefish</name>
    <name type="synonym">Sepia pharaonis</name>
    <dbReference type="NCBI Taxonomy" id="158019"/>
    <lineage>
        <taxon>Eukaryota</taxon>
        <taxon>Metazoa</taxon>
        <taxon>Spiralia</taxon>
        <taxon>Lophotrochozoa</taxon>
        <taxon>Mollusca</taxon>
        <taxon>Cephalopoda</taxon>
        <taxon>Coleoidea</taxon>
        <taxon>Decapodiformes</taxon>
        <taxon>Sepiida</taxon>
        <taxon>Sepiina</taxon>
        <taxon>Sepiidae</taxon>
        <taxon>Acanthosepion</taxon>
    </lineage>
</organism>
<dbReference type="PANTHER" id="PTHR42752:SF1">
    <property type="entry name" value="IMIDAZOLONEPROPIONASE-RELATED"/>
    <property type="match status" value="1"/>
</dbReference>
<comment type="caution">
    <text evidence="13">The sequence shown here is derived from an EMBL/GenBank/DDBJ whole genome shotgun (WGS) entry which is preliminary data.</text>
</comment>
<dbReference type="NCBIfam" id="TIGR01224">
    <property type="entry name" value="hutI"/>
    <property type="match status" value="1"/>
</dbReference>
<evidence type="ECO:0000256" key="1">
    <source>
        <dbReference type="ARBA" id="ARBA00000853"/>
    </source>
</evidence>
<dbReference type="SUPFAM" id="SSF51556">
    <property type="entry name" value="Metallo-dependent hydrolases"/>
    <property type="match status" value="1"/>
</dbReference>
<keyword evidence="10" id="KW-0862">Zinc</keyword>
<dbReference type="CDD" id="cd01296">
    <property type="entry name" value="Imidazolone-5PH"/>
    <property type="match status" value="1"/>
</dbReference>
<keyword evidence="7" id="KW-0479">Metal-binding</keyword>
<comment type="pathway">
    <text evidence="3">Amino-acid degradation; L-histidine degradation into L-glutamate; N-formimidoyl-L-glutamate from L-histidine: step 3/3.</text>
</comment>
<accession>A0A812CGP7</accession>
<dbReference type="AlphaFoldDB" id="A0A812CGP7"/>
<dbReference type="GO" id="GO:0050480">
    <property type="term" value="F:imidazolonepropionase activity"/>
    <property type="evidence" value="ECO:0007669"/>
    <property type="project" value="UniProtKB-EC"/>
</dbReference>
<evidence type="ECO:0000256" key="6">
    <source>
        <dbReference type="ARBA" id="ARBA00013406"/>
    </source>
</evidence>
<dbReference type="SUPFAM" id="SSF51338">
    <property type="entry name" value="Composite domain of metallo-dependent hydrolases"/>
    <property type="match status" value="1"/>
</dbReference>